<comment type="catalytic activity">
    <reaction evidence="1">
        <text>Release of N-terminal proline from a peptide.</text>
        <dbReference type="EC" id="3.4.11.5"/>
    </reaction>
</comment>
<evidence type="ECO:0000256" key="4">
    <source>
        <dbReference type="ARBA" id="ARBA00021843"/>
    </source>
</evidence>
<dbReference type="EC" id="3.4.11.5" evidence="3"/>
<dbReference type="InterPro" id="IPR029058">
    <property type="entry name" value="AB_hydrolase_fold"/>
</dbReference>
<evidence type="ECO:0000256" key="8">
    <source>
        <dbReference type="PIRSR" id="PIRSR005539-1"/>
    </source>
</evidence>
<evidence type="ECO:0000259" key="9">
    <source>
        <dbReference type="Pfam" id="PF00561"/>
    </source>
</evidence>
<dbReference type="PRINTS" id="PR00793">
    <property type="entry name" value="PROAMNOPTASE"/>
</dbReference>
<feature type="domain" description="AB hydrolase-1" evidence="9">
    <location>
        <begin position="31"/>
        <end position="136"/>
    </location>
</feature>
<evidence type="ECO:0000256" key="6">
    <source>
        <dbReference type="ARBA" id="ARBA00029605"/>
    </source>
</evidence>
<evidence type="ECO:0000256" key="1">
    <source>
        <dbReference type="ARBA" id="ARBA00001585"/>
    </source>
</evidence>
<dbReference type="GO" id="GO:0004177">
    <property type="term" value="F:aminopeptidase activity"/>
    <property type="evidence" value="ECO:0007669"/>
    <property type="project" value="UniProtKB-EC"/>
</dbReference>
<dbReference type="InterPro" id="IPR005945">
    <property type="entry name" value="Pro_imino_pep"/>
</dbReference>
<dbReference type="RefSeq" id="WP_337309343.1">
    <property type="nucleotide sequence ID" value="NZ_JAEKNS010000037.1"/>
</dbReference>
<dbReference type="InterPro" id="IPR050266">
    <property type="entry name" value="AB_hydrolase_sf"/>
</dbReference>
<feature type="active site" description="Nucleophile" evidence="8">
    <location>
        <position position="106"/>
    </location>
</feature>
<dbReference type="EMBL" id="JAEKNS010000037">
    <property type="protein sequence ID" value="MBJ7593758.1"/>
    <property type="molecule type" value="Genomic_DNA"/>
</dbReference>
<dbReference type="PANTHER" id="PTHR43798:SF27">
    <property type="entry name" value="HYDROLASE ALPHA_BETA HYDROLASE FOLD FAMILY"/>
    <property type="match status" value="1"/>
</dbReference>
<sequence length="296" mass="33752">MTTTTPRVEEGNIEVPGGKVWYKSVGEGDLPPLLVTHGGPGFTHNYLTPLEDLADRRRVIFWDQLGCGKSETPHDASLWTMDRSLREVDAVREHLGLTRHHLFGNSWGGMLVQQYVLDRQPDLVSLTVSNSLASMPRLGDDTARLKRLLPQSVQDTIDYHEDNELYACPEYQGAIAIWYQTYICRMQPWPMGLEESFAGVGMEIYMAMIGPSDFKVTGNLKEWDIMDRLHEITIPTLFVAGRYDECTPEHMELMHDRVPGSEYALFENSAHMPFYEEREACMNTINNFMSRAEAET</sequence>
<evidence type="ECO:0000256" key="2">
    <source>
        <dbReference type="ARBA" id="ARBA00010088"/>
    </source>
</evidence>
<accession>A0A934JYQ2</accession>
<evidence type="ECO:0000313" key="11">
    <source>
        <dbReference type="Proteomes" id="UP000606991"/>
    </source>
</evidence>
<dbReference type="AlphaFoldDB" id="A0A934JYQ2"/>
<dbReference type="Proteomes" id="UP000606991">
    <property type="component" value="Unassembled WGS sequence"/>
</dbReference>
<feature type="active site" description="Proton donor" evidence="8">
    <location>
        <position position="271"/>
    </location>
</feature>
<evidence type="ECO:0000256" key="5">
    <source>
        <dbReference type="ARBA" id="ARBA00022801"/>
    </source>
</evidence>
<comment type="similarity">
    <text evidence="2 7">Belongs to the peptidase S33 family.</text>
</comment>
<comment type="caution">
    <text evidence="10">The sequence shown here is derived from an EMBL/GenBank/DDBJ whole genome shotgun (WGS) entry which is preliminary data.</text>
</comment>
<proteinExistence type="inferred from homology"/>
<evidence type="ECO:0000313" key="10">
    <source>
        <dbReference type="EMBL" id="MBJ7593758.1"/>
    </source>
</evidence>
<dbReference type="PIRSF" id="PIRSF005539">
    <property type="entry name" value="Pept_S33_TRI_F1"/>
    <property type="match status" value="1"/>
</dbReference>
<gene>
    <name evidence="10" type="ORF">JF886_02675</name>
</gene>
<dbReference type="NCBIfam" id="TIGR01250">
    <property type="entry name" value="pro_imino_pep_2"/>
    <property type="match status" value="1"/>
</dbReference>
<reference evidence="10 11" key="1">
    <citation type="submission" date="2020-10" db="EMBL/GenBank/DDBJ databases">
        <title>Ca. Dormibacterota MAGs.</title>
        <authorList>
            <person name="Montgomery K."/>
        </authorList>
    </citation>
    <scope>NUCLEOTIDE SEQUENCE [LARGE SCALE GENOMIC DNA]</scope>
    <source>
        <strain evidence="10">SC8812_S17_18</strain>
    </source>
</reference>
<organism evidence="10 11">
    <name type="scientific">Candidatus Aeolococcus gillhamiae</name>
    <dbReference type="NCBI Taxonomy" id="3127015"/>
    <lineage>
        <taxon>Bacteria</taxon>
        <taxon>Bacillati</taxon>
        <taxon>Candidatus Dormiibacterota</taxon>
        <taxon>Candidatus Dormibacteria</taxon>
        <taxon>Candidatus Aeolococcales</taxon>
        <taxon>Candidatus Aeolococcaceae</taxon>
        <taxon>Candidatus Aeolococcus</taxon>
    </lineage>
</organism>
<dbReference type="PANTHER" id="PTHR43798">
    <property type="entry name" value="MONOACYLGLYCEROL LIPASE"/>
    <property type="match status" value="1"/>
</dbReference>
<dbReference type="GO" id="GO:0016020">
    <property type="term" value="C:membrane"/>
    <property type="evidence" value="ECO:0007669"/>
    <property type="project" value="TreeGrafter"/>
</dbReference>
<dbReference type="GO" id="GO:0006508">
    <property type="term" value="P:proteolysis"/>
    <property type="evidence" value="ECO:0007669"/>
    <property type="project" value="InterPro"/>
</dbReference>
<protein>
    <recommendedName>
        <fullName evidence="4">Proline iminopeptidase</fullName>
        <ecNumber evidence="3">3.4.11.5</ecNumber>
    </recommendedName>
    <alternativeName>
        <fullName evidence="6">Prolyl aminopeptidase</fullName>
    </alternativeName>
</protein>
<name>A0A934JYQ2_9BACT</name>
<dbReference type="Pfam" id="PF00561">
    <property type="entry name" value="Abhydrolase_1"/>
    <property type="match status" value="1"/>
</dbReference>
<feature type="active site" evidence="8">
    <location>
        <position position="244"/>
    </location>
</feature>
<dbReference type="InterPro" id="IPR002410">
    <property type="entry name" value="Peptidase_S33"/>
</dbReference>
<dbReference type="InterPro" id="IPR000073">
    <property type="entry name" value="AB_hydrolase_1"/>
</dbReference>
<keyword evidence="5 7" id="KW-0378">Hydrolase</keyword>
<evidence type="ECO:0000256" key="7">
    <source>
        <dbReference type="PIRNR" id="PIRNR005539"/>
    </source>
</evidence>
<dbReference type="Gene3D" id="3.40.50.1820">
    <property type="entry name" value="alpha/beta hydrolase"/>
    <property type="match status" value="1"/>
</dbReference>
<dbReference type="SUPFAM" id="SSF53474">
    <property type="entry name" value="alpha/beta-Hydrolases"/>
    <property type="match status" value="1"/>
</dbReference>
<evidence type="ECO:0000256" key="3">
    <source>
        <dbReference type="ARBA" id="ARBA00012568"/>
    </source>
</evidence>